<dbReference type="EMBL" id="RBXR01000001">
    <property type="protein sequence ID" value="RKT74346.1"/>
    <property type="molecule type" value="Genomic_DNA"/>
</dbReference>
<evidence type="ECO:0000313" key="3">
    <source>
        <dbReference type="EMBL" id="RKT74346.1"/>
    </source>
</evidence>
<dbReference type="GO" id="GO:0008610">
    <property type="term" value="P:lipid biosynthetic process"/>
    <property type="evidence" value="ECO:0007669"/>
    <property type="project" value="TreeGrafter"/>
</dbReference>
<organism evidence="3 4">
    <name type="scientific">Saccharothrix variisporea</name>
    <dbReference type="NCBI Taxonomy" id="543527"/>
    <lineage>
        <taxon>Bacteria</taxon>
        <taxon>Bacillati</taxon>
        <taxon>Actinomycetota</taxon>
        <taxon>Actinomycetes</taxon>
        <taxon>Pseudonocardiales</taxon>
        <taxon>Pseudonocardiaceae</taxon>
        <taxon>Saccharothrix</taxon>
    </lineage>
</organism>
<keyword evidence="4" id="KW-1185">Reference proteome</keyword>
<dbReference type="PANTHER" id="PTHR11487">
    <property type="entry name" value="THIOESTERASE"/>
    <property type="match status" value="1"/>
</dbReference>
<dbReference type="Pfam" id="PF00975">
    <property type="entry name" value="Thioesterase"/>
    <property type="match status" value="1"/>
</dbReference>
<dbReference type="SUPFAM" id="SSF53474">
    <property type="entry name" value="alpha/beta-Hydrolases"/>
    <property type="match status" value="1"/>
</dbReference>
<comment type="similarity">
    <text evidence="1">Belongs to the thioesterase family.</text>
</comment>
<dbReference type="InterPro" id="IPR012223">
    <property type="entry name" value="TEII"/>
</dbReference>
<proteinExistence type="inferred from homology"/>
<comment type="caution">
    <text evidence="3">The sequence shown here is derived from an EMBL/GenBank/DDBJ whole genome shotgun (WGS) entry which is preliminary data.</text>
</comment>
<evidence type="ECO:0000259" key="2">
    <source>
        <dbReference type="Pfam" id="PF00975"/>
    </source>
</evidence>
<dbReference type="PANTHER" id="PTHR11487:SF0">
    <property type="entry name" value="S-ACYL FATTY ACID SYNTHASE THIOESTERASE, MEDIUM CHAIN"/>
    <property type="match status" value="1"/>
</dbReference>
<dbReference type="OrthoDB" id="4169718at2"/>
<dbReference type="InterPro" id="IPR029058">
    <property type="entry name" value="AB_hydrolase_fold"/>
</dbReference>
<dbReference type="AlphaFoldDB" id="A0A495XN66"/>
<dbReference type="Proteomes" id="UP000272729">
    <property type="component" value="Unassembled WGS sequence"/>
</dbReference>
<dbReference type="RefSeq" id="WP_121228856.1">
    <property type="nucleotide sequence ID" value="NZ_JBIUBA010000003.1"/>
</dbReference>
<gene>
    <name evidence="3" type="ORF">DFJ66_7690</name>
</gene>
<accession>A0A495XN66</accession>
<reference evidence="3 4" key="1">
    <citation type="submission" date="2018-10" db="EMBL/GenBank/DDBJ databases">
        <title>Sequencing the genomes of 1000 actinobacteria strains.</title>
        <authorList>
            <person name="Klenk H.-P."/>
        </authorList>
    </citation>
    <scope>NUCLEOTIDE SEQUENCE [LARGE SCALE GENOMIC DNA]</scope>
    <source>
        <strain evidence="3 4">DSM 43911</strain>
    </source>
</reference>
<dbReference type="Gene3D" id="3.40.50.1820">
    <property type="entry name" value="alpha/beta hydrolase"/>
    <property type="match status" value="1"/>
</dbReference>
<name>A0A495XN66_9PSEU</name>
<protein>
    <submittedName>
        <fullName evidence="3">Surfactin synthase thioesterase subunit</fullName>
    </submittedName>
</protein>
<evidence type="ECO:0000256" key="1">
    <source>
        <dbReference type="ARBA" id="ARBA00007169"/>
    </source>
</evidence>
<evidence type="ECO:0000313" key="4">
    <source>
        <dbReference type="Proteomes" id="UP000272729"/>
    </source>
</evidence>
<sequence>MTPDPHWLRPVGGRSGGPVLLCLPHAGAGALAYAGWDRQDAFDVVAVQLPGREDRFAEPPMTDPEALVSRIADALGDLAHEPLALFGHSLGALLAHDLARELDRRGAPDPLLLAVSGHVPPHRLDPHRARDRSDADLIDHVRDLNDDPLDDVLADPEWRAMLLRPLRGDLALHDAHTHRPGPRLRVPVLALTGTDDAATPPEDTAAWAELTEGPFTHRVHPGGHFYLRAARSAVLDDLAHHLEGAWRP</sequence>
<feature type="domain" description="Thioesterase" evidence="2">
    <location>
        <begin position="20"/>
        <end position="239"/>
    </location>
</feature>
<dbReference type="InterPro" id="IPR001031">
    <property type="entry name" value="Thioesterase"/>
</dbReference>